<feature type="non-terminal residue" evidence="1">
    <location>
        <position position="56"/>
    </location>
</feature>
<dbReference type="Proteomes" id="UP000054248">
    <property type="component" value="Unassembled WGS sequence"/>
</dbReference>
<name>A0A0C3LMJ3_9AGAM</name>
<sequence>LDGIQVSGSTPACDACLRGKHSRSPFPTSGRSRATKPLELVHTDICGPFPPTREGY</sequence>
<dbReference type="EMBL" id="KN823106">
    <property type="protein sequence ID" value="KIO22572.1"/>
    <property type="molecule type" value="Genomic_DNA"/>
</dbReference>
<dbReference type="STRING" id="1051891.A0A0C3LMJ3"/>
<feature type="non-terminal residue" evidence="1">
    <location>
        <position position="1"/>
    </location>
</feature>
<protein>
    <recommendedName>
        <fullName evidence="3">GAG-pre-integrase domain-containing protein</fullName>
    </recommendedName>
</protein>
<dbReference type="HOGENOM" id="CLU_3020144_0_0_1"/>
<dbReference type="OrthoDB" id="7691805at2759"/>
<proteinExistence type="predicted"/>
<reference evidence="1 2" key="1">
    <citation type="submission" date="2014-04" db="EMBL/GenBank/DDBJ databases">
        <authorList>
            <consortium name="DOE Joint Genome Institute"/>
            <person name="Kuo A."/>
            <person name="Girlanda M."/>
            <person name="Perotto S."/>
            <person name="Kohler A."/>
            <person name="Nagy L.G."/>
            <person name="Floudas D."/>
            <person name="Copeland A."/>
            <person name="Barry K.W."/>
            <person name="Cichocki N."/>
            <person name="Veneault-Fourrey C."/>
            <person name="LaButti K."/>
            <person name="Lindquist E.A."/>
            <person name="Lipzen A."/>
            <person name="Lundell T."/>
            <person name="Morin E."/>
            <person name="Murat C."/>
            <person name="Sun H."/>
            <person name="Tunlid A."/>
            <person name="Henrissat B."/>
            <person name="Grigoriev I.V."/>
            <person name="Hibbett D.S."/>
            <person name="Martin F."/>
            <person name="Nordberg H.P."/>
            <person name="Cantor M.N."/>
            <person name="Hua S.X."/>
        </authorList>
    </citation>
    <scope>NUCLEOTIDE SEQUENCE [LARGE SCALE GENOMIC DNA]</scope>
    <source>
        <strain evidence="1 2">MUT 4182</strain>
    </source>
</reference>
<dbReference type="AlphaFoldDB" id="A0A0C3LMJ3"/>
<accession>A0A0C3LMJ3</accession>
<gene>
    <name evidence="1" type="ORF">M407DRAFT_46719</name>
</gene>
<evidence type="ECO:0000313" key="1">
    <source>
        <dbReference type="EMBL" id="KIO22572.1"/>
    </source>
</evidence>
<evidence type="ECO:0008006" key="3">
    <source>
        <dbReference type="Google" id="ProtNLM"/>
    </source>
</evidence>
<evidence type="ECO:0000313" key="2">
    <source>
        <dbReference type="Proteomes" id="UP000054248"/>
    </source>
</evidence>
<reference evidence="2" key="2">
    <citation type="submission" date="2015-01" db="EMBL/GenBank/DDBJ databases">
        <title>Evolutionary Origins and Diversification of the Mycorrhizal Mutualists.</title>
        <authorList>
            <consortium name="DOE Joint Genome Institute"/>
            <consortium name="Mycorrhizal Genomics Consortium"/>
            <person name="Kohler A."/>
            <person name="Kuo A."/>
            <person name="Nagy L.G."/>
            <person name="Floudas D."/>
            <person name="Copeland A."/>
            <person name="Barry K.W."/>
            <person name="Cichocki N."/>
            <person name="Veneault-Fourrey C."/>
            <person name="LaButti K."/>
            <person name="Lindquist E.A."/>
            <person name="Lipzen A."/>
            <person name="Lundell T."/>
            <person name="Morin E."/>
            <person name="Murat C."/>
            <person name="Riley R."/>
            <person name="Ohm R."/>
            <person name="Sun H."/>
            <person name="Tunlid A."/>
            <person name="Henrissat B."/>
            <person name="Grigoriev I.V."/>
            <person name="Hibbett D.S."/>
            <person name="Martin F."/>
        </authorList>
    </citation>
    <scope>NUCLEOTIDE SEQUENCE [LARGE SCALE GENOMIC DNA]</scope>
    <source>
        <strain evidence="2">MUT 4182</strain>
    </source>
</reference>
<keyword evidence="2" id="KW-1185">Reference proteome</keyword>
<organism evidence="1 2">
    <name type="scientific">Tulasnella calospora MUT 4182</name>
    <dbReference type="NCBI Taxonomy" id="1051891"/>
    <lineage>
        <taxon>Eukaryota</taxon>
        <taxon>Fungi</taxon>
        <taxon>Dikarya</taxon>
        <taxon>Basidiomycota</taxon>
        <taxon>Agaricomycotina</taxon>
        <taxon>Agaricomycetes</taxon>
        <taxon>Cantharellales</taxon>
        <taxon>Tulasnellaceae</taxon>
        <taxon>Tulasnella</taxon>
    </lineage>
</organism>